<comment type="caution">
    <text evidence="2">The sequence shown here is derived from an EMBL/GenBank/DDBJ whole genome shotgun (WGS) entry which is preliminary data.</text>
</comment>
<dbReference type="Proteomes" id="UP000708148">
    <property type="component" value="Unassembled WGS sequence"/>
</dbReference>
<protein>
    <submittedName>
        <fullName evidence="2">Uncharacterized protein</fullName>
    </submittedName>
</protein>
<feature type="transmembrane region" description="Helical" evidence="1">
    <location>
        <begin position="305"/>
        <end position="330"/>
    </location>
</feature>
<gene>
    <name evidence="2" type="ORF">OSTQU699_LOCUS9936</name>
</gene>
<feature type="transmembrane region" description="Helical" evidence="1">
    <location>
        <begin position="250"/>
        <end position="270"/>
    </location>
</feature>
<name>A0A8S1JE90_9CHLO</name>
<reference evidence="2" key="1">
    <citation type="submission" date="2020-12" db="EMBL/GenBank/DDBJ databases">
        <authorList>
            <person name="Iha C."/>
        </authorList>
    </citation>
    <scope>NUCLEOTIDE SEQUENCE</scope>
</reference>
<feature type="transmembrane region" description="Helical" evidence="1">
    <location>
        <begin position="89"/>
        <end position="107"/>
    </location>
</feature>
<accession>A0A8S1JE90</accession>
<organism evidence="2 3">
    <name type="scientific">Ostreobium quekettii</name>
    <dbReference type="NCBI Taxonomy" id="121088"/>
    <lineage>
        <taxon>Eukaryota</taxon>
        <taxon>Viridiplantae</taxon>
        <taxon>Chlorophyta</taxon>
        <taxon>core chlorophytes</taxon>
        <taxon>Ulvophyceae</taxon>
        <taxon>TCBD clade</taxon>
        <taxon>Bryopsidales</taxon>
        <taxon>Ostreobineae</taxon>
        <taxon>Ostreobiaceae</taxon>
        <taxon>Ostreobium</taxon>
    </lineage>
</organism>
<evidence type="ECO:0000256" key="1">
    <source>
        <dbReference type="SAM" id="Phobius"/>
    </source>
</evidence>
<keyword evidence="3" id="KW-1185">Reference proteome</keyword>
<keyword evidence="1" id="KW-0472">Membrane</keyword>
<proteinExistence type="predicted"/>
<sequence length="343" mass="38937">MPARRPTSTREPRHDSGARGWSNMWAFLPGMLLGFKSARLEAKYCEGRTREYFFRVDQWATLFRAGVPLLLAFRGATNFEGEGPGLHQRIIVAGAAAFMLFVGWMAYSQGEWAVRLREPLAVFLRVTVIPLTVITSFQDTMRLSSPPNWINFLLCSWLVTGLSVASTFPVAMPMHFKHHVPVTFAFVWLMLTFQVSQFCQVVEGRSDMHDYVLGSWRALSARAWNILSAVYIMDAHDATQPPIYSACNHLYTFLLLYFGLALPTYGVWALERQSRAFFLSEQRQEGTLTKAESQRESQQLSLTRAAVLMHCGLLAVLYAVGWEATAWWLVGGVEQRLVSHWEV</sequence>
<dbReference type="EMBL" id="CAJHUC010002927">
    <property type="protein sequence ID" value="CAD7704582.1"/>
    <property type="molecule type" value="Genomic_DNA"/>
</dbReference>
<feature type="transmembrane region" description="Helical" evidence="1">
    <location>
        <begin position="149"/>
        <end position="168"/>
    </location>
</feature>
<evidence type="ECO:0000313" key="3">
    <source>
        <dbReference type="Proteomes" id="UP000708148"/>
    </source>
</evidence>
<keyword evidence="1" id="KW-0812">Transmembrane</keyword>
<feature type="transmembrane region" description="Helical" evidence="1">
    <location>
        <begin position="119"/>
        <end position="137"/>
    </location>
</feature>
<evidence type="ECO:0000313" key="2">
    <source>
        <dbReference type="EMBL" id="CAD7704582.1"/>
    </source>
</evidence>
<feature type="transmembrane region" description="Helical" evidence="1">
    <location>
        <begin position="180"/>
        <end position="198"/>
    </location>
</feature>
<keyword evidence="1" id="KW-1133">Transmembrane helix</keyword>
<dbReference type="AlphaFoldDB" id="A0A8S1JE90"/>